<protein>
    <submittedName>
        <fullName evidence="1">Uncharacterized protein</fullName>
    </submittedName>
</protein>
<accession>A0A9D4A7P2</accession>
<keyword evidence="2" id="KW-1185">Reference proteome</keyword>
<reference evidence="1 2" key="1">
    <citation type="journal article" date="2021" name="Plant Biotechnol. J.">
        <title>Multi-omics assisted identification of the key and species-specific regulatory components of drought-tolerant mechanisms in Gossypium stocksii.</title>
        <authorList>
            <person name="Yu D."/>
            <person name="Ke L."/>
            <person name="Zhang D."/>
            <person name="Wu Y."/>
            <person name="Sun Y."/>
            <person name="Mei J."/>
            <person name="Sun J."/>
            <person name="Sun Y."/>
        </authorList>
    </citation>
    <scope>NUCLEOTIDE SEQUENCE [LARGE SCALE GENOMIC DNA]</scope>
    <source>
        <strain evidence="2">cv. E1</strain>
        <tissue evidence="1">Leaf</tissue>
    </source>
</reference>
<comment type="caution">
    <text evidence="1">The sequence shown here is derived from an EMBL/GenBank/DDBJ whole genome shotgun (WGS) entry which is preliminary data.</text>
</comment>
<dbReference type="EMBL" id="JAIQCV010000006">
    <property type="protein sequence ID" value="KAH1092273.1"/>
    <property type="molecule type" value="Genomic_DNA"/>
</dbReference>
<sequence length="66" mass="7341">MVEQLRVLLIFRKGSYNGAVVKVENEDEPRDSAETKKEGKGSVSFHCCDIMPLPLIAVQIFASFVV</sequence>
<evidence type="ECO:0000313" key="2">
    <source>
        <dbReference type="Proteomes" id="UP000828251"/>
    </source>
</evidence>
<name>A0A9D4A7P2_9ROSI</name>
<organism evidence="1 2">
    <name type="scientific">Gossypium stocksii</name>
    <dbReference type="NCBI Taxonomy" id="47602"/>
    <lineage>
        <taxon>Eukaryota</taxon>
        <taxon>Viridiplantae</taxon>
        <taxon>Streptophyta</taxon>
        <taxon>Embryophyta</taxon>
        <taxon>Tracheophyta</taxon>
        <taxon>Spermatophyta</taxon>
        <taxon>Magnoliopsida</taxon>
        <taxon>eudicotyledons</taxon>
        <taxon>Gunneridae</taxon>
        <taxon>Pentapetalae</taxon>
        <taxon>rosids</taxon>
        <taxon>malvids</taxon>
        <taxon>Malvales</taxon>
        <taxon>Malvaceae</taxon>
        <taxon>Malvoideae</taxon>
        <taxon>Gossypium</taxon>
    </lineage>
</organism>
<proteinExistence type="predicted"/>
<evidence type="ECO:0000313" key="1">
    <source>
        <dbReference type="EMBL" id="KAH1092273.1"/>
    </source>
</evidence>
<gene>
    <name evidence="1" type="ORF">J1N35_019530</name>
</gene>
<dbReference type="Proteomes" id="UP000828251">
    <property type="component" value="Unassembled WGS sequence"/>
</dbReference>
<dbReference type="AlphaFoldDB" id="A0A9D4A7P2"/>